<dbReference type="RefSeq" id="XP_022825557.1">
    <property type="nucleotide sequence ID" value="XM_022969789.1"/>
</dbReference>
<dbReference type="OrthoDB" id="7422779at2759"/>
<name>A0A9J7ECK8_SPOLT</name>
<sequence>MCRFSVSAYLIAVLLSFSKSKGNPLDSDGKLITTKGNPLDNLEMPAACKDQTFCFEKGDNYPEEKIEKFLQTFPLQKDLGSRIGFSFRDGDKENGNADCPANTTYVDQPIYYIFDESGIVRPVIQSPNRFEQLYSTRWCLNEGYITQNTRHFYPESKRLKKFQVECVTTRLDLDFIVLVEEFDELTYKVVKTIDGIPVCCKCQYHTKKILQ</sequence>
<protein>
    <submittedName>
        <fullName evidence="3">Uncharacterized protein LOC111355738</fullName>
    </submittedName>
</protein>
<feature type="chain" id="PRO_5039917393" evidence="1">
    <location>
        <begin position="23"/>
        <end position="211"/>
    </location>
</feature>
<organism evidence="2 3">
    <name type="scientific">Spodoptera litura</name>
    <name type="common">Asian cotton leafworm</name>
    <dbReference type="NCBI Taxonomy" id="69820"/>
    <lineage>
        <taxon>Eukaryota</taxon>
        <taxon>Metazoa</taxon>
        <taxon>Ecdysozoa</taxon>
        <taxon>Arthropoda</taxon>
        <taxon>Hexapoda</taxon>
        <taxon>Insecta</taxon>
        <taxon>Pterygota</taxon>
        <taxon>Neoptera</taxon>
        <taxon>Endopterygota</taxon>
        <taxon>Lepidoptera</taxon>
        <taxon>Glossata</taxon>
        <taxon>Ditrysia</taxon>
        <taxon>Noctuoidea</taxon>
        <taxon>Noctuidae</taxon>
        <taxon>Amphipyrinae</taxon>
        <taxon>Spodoptera</taxon>
    </lineage>
</organism>
<dbReference type="AlphaFoldDB" id="A0A9J7ECK8"/>
<dbReference type="KEGG" id="sliu:111355738"/>
<keyword evidence="2" id="KW-1185">Reference proteome</keyword>
<dbReference type="GeneID" id="111355738"/>
<evidence type="ECO:0000256" key="1">
    <source>
        <dbReference type="SAM" id="SignalP"/>
    </source>
</evidence>
<reference evidence="3" key="1">
    <citation type="submission" date="2025-08" db="UniProtKB">
        <authorList>
            <consortium name="RefSeq"/>
        </authorList>
    </citation>
    <scope>IDENTIFICATION</scope>
    <source>
        <strain evidence="3">Ishihara</strain>
        <tissue evidence="3">Whole body</tissue>
    </source>
</reference>
<feature type="signal peptide" evidence="1">
    <location>
        <begin position="1"/>
        <end position="22"/>
    </location>
</feature>
<accession>A0A9J7ECK8</accession>
<evidence type="ECO:0000313" key="2">
    <source>
        <dbReference type="Proteomes" id="UP000301870"/>
    </source>
</evidence>
<keyword evidence="1" id="KW-0732">Signal</keyword>
<gene>
    <name evidence="3" type="primary">LOC111355738</name>
</gene>
<dbReference type="Proteomes" id="UP000301870">
    <property type="component" value="Chromosome 21"/>
</dbReference>
<dbReference type="InterPro" id="IPR029034">
    <property type="entry name" value="Cystine-knot_cytokine"/>
</dbReference>
<proteinExistence type="predicted"/>
<evidence type="ECO:0000313" key="3">
    <source>
        <dbReference type="RefSeq" id="XP_022825557.1"/>
    </source>
</evidence>
<dbReference type="Gene3D" id="2.10.90.10">
    <property type="entry name" value="Cystine-knot cytokines"/>
    <property type="match status" value="1"/>
</dbReference>